<comment type="caution">
    <text evidence="1">The sequence shown here is derived from an EMBL/GenBank/DDBJ whole genome shotgun (WGS) entry which is preliminary data.</text>
</comment>
<feature type="non-terminal residue" evidence="1">
    <location>
        <position position="89"/>
    </location>
</feature>
<evidence type="ECO:0000313" key="1">
    <source>
        <dbReference type="EMBL" id="PKY58899.1"/>
    </source>
</evidence>
<sequence length="89" mass="10212">MSNLKIKLEEIEEIDKAGCELNEISKAAELVNTYNVFNLEKTDDLEHNQIEINFIHDQSVKKTIQENDEIFQTGILSSGELDILYLISQ</sequence>
<dbReference type="Proteomes" id="UP000234323">
    <property type="component" value="Unassembled WGS sequence"/>
</dbReference>
<name>A0A2I1HJ70_9GLOM</name>
<proteinExistence type="predicted"/>
<accession>A0A2I1HJ70</accession>
<protein>
    <submittedName>
        <fullName evidence="1">Uncharacterized protein</fullName>
    </submittedName>
</protein>
<evidence type="ECO:0000313" key="2">
    <source>
        <dbReference type="Proteomes" id="UP000234323"/>
    </source>
</evidence>
<dbReference type="EMBL" id="LLXI01003248">
    <property type="protein sequence ID" value="PKY58899.1"/>
    <property type="molecule type" value="Genomic_DNA"/>
</dbReference>
<gene>
    <name evidence="1" type="ORF">RhiirA4_481204</name>
</gene>
<organism evidence="1 2">
    <name type="scientific">Rhizophagus irregularis</name>
    <dbReference type="NCBI Taxonomy" id="588596"/>
    <lineage>
        <taxon>Eukaryota</taxon>
        <taxon>Fungi</taxon>
        <taxon>Fungi incertae sedis</taxon>
        <taxon>Mucoromycota</taxon>
        <taxon>Glomeromycotina</taxon>
        <taxon>Glomeromycetes</taxon>
        <taxon>Glomerales</taxon>
        <taxon>Glomeraceae</taxon>
        <taxon>Rhizophagus</taxon>
    </lineage>
</organism>
<keyword evidence="2" id="KW-1185">Reference proteome</keyword>
<dbReference type="VEuPathDB" id="FungiDB:RhiirFUN_016357"/>
<reference evidence="1 2" key="1">
    <citation type="submission" date="2015-10" db="EMBL/GenBank/DDBJ databases">
        <title>Genome analyses suggest a sexual origin of heterokaryosis in a supposedly ancient asexual fungus.</title>
        <authorList>
            <person name="Ropars J."/>
            <person name="Sedzielewska K."/>
            <person name="Noel J."/>
            <person name="Charron P."/>
            <person name="Farinelli L."/>
            <person name="Marton T."/>
            <person name="Kruger M."/>
            <person name="Pelin A."/>
            <person name="Brachmann A."/>
            <person name="Corradi N."/>
        </authorList>
    </citation>
    <scope>NUCLEOTIDE SEQUENCE [LARGE SCALE GENOMIC DNA]</scope>
    <source>
        <strain evidence="1 2">A4</strain>
    </source>
</reference>
<dbReference type="AlphaFoldDB" id="A0A2I1HJ70"/>